<evidence type="ECO:0000256" key="1">
    <source>
        <dbReference type="SAM" id="MobiDB-lite"/>
    </source>
</evidence>
<evidence type="ECO:0000313" key="7">
    <source>
        <dbReference type="RefSeq" id="XP_013400327.1"/>
    </source>
</evidence>
<dbReference type="RefSeq" id="XP_013400336.1">
    <property type="nucleotide sequence ID" value="XM_013544882.1"/>
</dbReference>
<dbReference type="KEGG" id="lak:106166313"/>
<keyword evidence="2" id="KW-1185">Reference proteome</keyword>
<evidence type="ECO:0000313" key="11">
    <source>
        <dbReference type="RefSeq" id="XP_013400358.1"/>
    </source>
</evidence>
<dbReference type="RefSeq" id="XP_013400297.1">
    <property type="nucleotide sequence ID" value="XM_013544843.2"/>
</dbReference>
<feature type="compositionally biased region" description="Basic and acidic residues" evidence="1">
    <location>
        <begin position="17"/>
        <end position="28"/>
    </location>
</feature>
<feature type="region of interest" description="Disordered" evidence="1">
    <location>
        <begin position="1"/>
        <end position="120"/>
    </location>
</feature>
<dbReference type="RefSeq" id="XP_013400305.1">
    <property type="nucleotide sequence ID" value="XM_013544851.1"/>
</dbReference>
<dbReference type="Proteomes" id="UP000085678">
    <property type="component" value="Unplaced"/>
</dbReference>
<evidence type="ECO:0000313" key="3">
    <source>
        <dbReference type="RefSeq" id="XP_013400297.1"/>
    </source>
</evidence>
<reference evidence="3 4" key="1">
    <citation type="submission" date="2025-04" db="UniProtKB">
        <authorList>
            <consortium name="RefSeq"/>
        </authorList>
    </citation>
    <scope>IDENTIFICATION</scope>
    <source>
        <tissue evidence="3 4">Gonads</tissue>
    </source>
</reference>
<name>A0A1S3IS10_LINAN</name>
<evidence type="ECO:0000313" key="10">
    <source>
        <dbReference type="RefSeq" id="XP_013400350.1"/>
    </source>
</evidence>
<sequence length="337" mass="37976">MEKDTEKTKPHPLHRIHTGDKHDQRVKSQELSPLSKRDSGYASPGNVLQEKSHFTFGDSSVMWDTETTSEDQDQLFEDEPQGASTPVSQPIAIPRRSRSQRRSGANAPLYQEVPSPLGLSPSTARPAPLLHRFSTGSFPQEFLDHATGRQCDCREVGTQTTHIAGQMMTHAIRGELVFEHGPLCGAYGITRRISFVGNAVEQIRLGHGDVEDEATRQRTDSMPLPDLVPVSRGRAMSVPALRRIRTESEIGQELRRISDEFHLSYRSEYQVPEREPQDQQASSFPGTGHHNVGFFTRIRHFFSQRRLVAPQPQRQRRYTGDGLVHHEQSEPSDSEES</sequence>
<gene>
    <name evidence="3 4 5 6 7 8 9 10 11" type="primary">LOC106166313</name>
</gene>
<feature type="region of interest" description="Disordered" evidence="1">
    <location>
        <begin position="306"/>
        <end position="337"/>
    </location>
</feature>
<dbReference type="RefSeq" id="XP_013400312.1">
    <property type="nucleotide sequence ID" value="XM_013544858.1"/>
</dbReference>
<dbReference type="AlphaFoldDB" id="A0A1S3IS10"/>
<feature type="region of interest" description="Disordered" evidence="1">
    <location>
        <begin position="269"/>
        <end position="289"/>
    </location>
</feature>
<evidence type="ECO:0000313" key="4">
    <source>
        <dbReference type="RefSeq" id="XP_013400305.1"/>
    </source>
</evidence>
<dbReference type="RefSeq" id="XP_013400343.1">
    <property type="nucleotide sequence ID" value="XM_013544889.1"/>
</dbReference>
<organism evidence="2 6">
    <name type="scientific">Lingula anatina</name>
    <name type="common">Brachiopod</name>
    <name type="synonym">Lingula unguis</name>
    <dbReference type="NCBI Taxonomy" id="7574"/>
    <lineage>
        <taxon>Eukaryota</taxon>
        <taxon>Metazoa</taxon>
        <taxon>Spiralia</taxon>
        <taxon>Lophotrochozoa</taxon>
        <taxon>Brachiopoda</taxon>
        <taxon>Linguliformea</taxon>
        <taxon>Lingulata</taxon>
        <taxon>Lingulida</taxon>
        <taxon>Linguloidea</taxon>
        <taxon>Lingulidae</taxon>
        <taxon>Lingula</taxon>
    </lineage>
</organism>
<evidence type="ECO:0000313" key="9">
    <source>
        <dbReference type="RefSeq" id="XP_013400343.1"/>
    </source>
</evidence>
<protein>
    <submittedName>
        <fullName evidence="3 4">Uncharacterized protein LOC106166313</fullName>
    </submittedName>
</protein>
<accession>A0A1S3IS10</accession>
<evidence type="ECO:0000313" key="8">
    <source>
        <dbReference type="RefSeq" id="XP_013400336.1"/>
    </source>
</evidence>
<dbReference type="RefSeq" id="XP_013400319.1">
    <property type="nucleotide sequence ID" value="XM_013544865.1"/>
</dbReference>
<dbReference type="RefSeq" id="XP_013400350.1">
    <property type="nucleotide sequence ID" value="XM_013544896.1"/>
</dbReference>
<feature type="compositionally biased region" description="Acidic residues" evidence="1">
    <location>
        <begin position="67"/>
        <end position="80"/>
    </location>
</feature>
<dbReference type="RefSeq" id="XP_013400358.1">
    <property type="nucleotide sequence ID" value="XM_013544904.1"/>
</dbReference>
<dbReference type="OrthoDB" id="6064299at2759"/>
<evidence type="ECO:0000313" key="5">
    <source>
        <dbReference type="RefSeq" id="XP_013400312.1"/>
    </source>
</evidence>
<dbReference type="GeneID" id="106166313"/>
<proteinExistence type="predicted"/>
<evidence type="ECO:0000313" key="6">
    <source>
        <dbReference type="RefSeq" id="XP_013400319.1"/>
    </source>
</evidence>
<dbReference type="RefSeq" id="XP_013400327.1">
    <property type="nucleotide sequence ID" value="XM_013544873.1"/>
</dbReference>
<evidence type="ECO:0000313" key="2">
    <source>
        <dbReference type="Proteomes" id="UP000085678"/>
    </source>
</evidence>